<dbReference type="Pfam" id="PF01447">
    <property type="entry name" value="Peptidase_M4"/>
    <property type="match status" value="1"/>
</dbReference>
<comment type="cofactor">
    <cofactor evidence="7">
        <name>Zn(2+)</name>
        <dbReference type="ChEBI" id="CHEBI:29105"/>
    </cofactor>
</comment>
<evidence type="ECO:0000256" key="4">
    <source>
        <dbReference type="ARBA" id="ARBA00022801"/>
    </source>
</evidence>
<dbReference type="EMBL" id="JAVDPW010000010">
    <property type="protein sequence ID" value="MDR6292873.1"/>
    <property type="molecule type" value="Genomic_DNA"/>
</dbReference>
<dbReference type="Gene3D" id="1.10.390.10">
    <property type="entry name" value="Neutral Protease Domain 2"/>
    <property type="match status" value="1"/>
</dbReference>
<comment type="function">
    <text evidence="7">Extracellular zinc metalloprotease.</text>
</comment>
<dbReference type="SUPFAM" id="SSF55486">
    <property type="entry name" value="Metalloproteases ('zincins'), catalytic domain"/>
    <property type="match status" value="1"/>
</dbReference>
<evidence type="ECO:0000313" key="10">
    <source>
        <dbReference type="EMBL" id="MDR6292873.1"/>
    </source>
</evidence>
<evidence type="ECO:0000259" key="8">
    <source>
        <dbReference type="Pfam" id="PF01447"/>
    </source>
</evidence>
<keyword evidence="7" id="KW-0964">Secreted</keyword>
<comment type="subcellular location">
    <subcellularLocation>
        <location evidence="7">Secreted</location>
    </subcellularLocation>
</comment>
<protein>
    <recommendedName>
        <fullName evidence="7">Neutral metalloproteinase</fullName>
        <ecNumber evidence="7">3.4.24.-</ecNumber>
    </recommendedName>
</protein>
<name>A0ABU1JW81_9PROT</name>
<evidence type="ECO:0000259" key="9">
    <source>
        <dbReference type="Pfam" id="PF02868"/>
    </source>
</evidence>
<dbReference type="Pfam" id="PF02868">
    <property type="entry name" value="Peptidase_M4_C"/>
    <property type="match status" value="1"/>
</dbReference>
<dbReference type="InterPro" id="IPR013856">
    <property type="entry name" value="Peptidase_M4_domain"/>
</dbReference>
<dbReference type="PRINTS" id="PR00730">
    <property type="entry name" value="THERMOLYSIN"/>
</dbReference>
<feature type="domain" description="Peptidase M4 C-terminal" evidence="9">
    <location>
        <begin position="185"/>
        <end position="354"/>
    </location>
</feature>
<dbReference type="Proteomes" id="UP001262410">
    <property type="component" value="Unassembled WGS sequence"/>
</dbReference>
<dbReference type="RefSeq" id="WP_309799356.1">
    <property type="nucleotide sequence ID" value="NZ_JAVDPW010000010.1"/>
</dbReference>
<dbReference type="Gene3D" id="3.10.170.10">
    <property type="match status" value="1"/>
</dbReference>
<dbReference type="InterPro" id="IPR023612">
    <property type="entry name" value="Peptidase_M4"/>
</dbReference>
<evidence type="ECO:0000256" key="1">
    <source>
        <dbReference type="ARBA" id="ARBA00009388"/>
    </source>
</evidence>
<evidence type="ECO:0000256" key="6">
    <source>
        <dbReference type="ARBA" id="ARBA00023049"/>
    </source>
</evidence>
<keyword evidence="6 7" id="KW-0482">Metalloprotease</keyword>
<comment type="caution">
    <text evidence="10">The sequence shown here is derived from an EMBL/GenBank/DDBJ whole genome shotgun (WGS) entry which is preliminary data.</text>
</comment>
<dbReference type="GO" id="GO:0008237">
    <property type="term" value="F:metallopeptidase activity"/>
    <property type="evidence" value="ECO:0007669"/>
    <property type="project" value="UniProtKB-KW"/>
</dbReference>
<comment type="similarity">
    <text evidence="1 7">Belongs to the peptidase M4 family.</text>
</comment>
<dbReference type="CDD" id="cd09597">
    <property type="entry name" value="M4_TLP"/>
    <property type="match status" value="1"/>
</dbReference>
<keyword evidence="11" id="KW-1185">Reference proteome</keyword>
<proteinExistence type="inferred from homology"/>
<evidence type="ECO:0000256" key="2">
    <source>
        <dbReference type="ARBA" id="ARBA00022670"/>
    </source>
</evidence>
<keyword evidence="3" id="KW-0479">Metal-binding</keyword>
<evidence type="ECO:0000313" key="11">
    <source>
        <dbReference type="Proteomes" id="UP001262410"/>
    </source>
</evidence>
<evidence type="ECO:0000256" key="3">
    <source>
        <dbReference type="ARBA" id="ARBA00022723"/>
    </source>
</evidence>
<keyword evidence="5 7" id="KW-0862">Zinc</keyword>
<dbReference type="PANTHER" id="PTHR43579">
    <property type="match status" value="1"/>
</dbReference>
<evidence type="ECO:0000256" key="5">
    <source>
        <dbReference type="ARBA" id="ARBA00022833"/>
    </source>
</evidence>
<organism evidence="10 11">
    <name type="scientific">Inquilinus ginsengisoli</name>
    <dbReference type="NCBI Taxonomy" id="363840"/>
    <lineage>
        <taxon>Bacteria</taxon>
        <taxon>Pseudomonadati</taxon>
        <taxon>Pseudomonadota</taxon>
        <taxon>Alphaproteobacteria</taxon>
        <taxon>Rhodospirillales</taxon>
        <taxon>Rhodospirillaceae</taxon>
        <taxon>Inquilinus</taxon>
    </lineage>
</organism>
<evidence type="ECO:0000256" key="7">
    <source>
        <dbReference type="RuleBase" id="RU366073"/>
    </source>
</evidence>
<dbReference type="PANTHER" id="PTHR43579:SF1">
    <property type="entry name" value="NEUTRAL METALLOPROTEINASE"/>
    <property type="match status" value="1"/>
</dbReference>
<feature type="domain" description="Peptidase M4" evidence="8">
    <location>
        <begin position="99"/>
        <end position="182"/>
    </location>
</feature>
<reference evidence="10 11" key="1">
    <citation type="submission" date="2023-07" db="EMBL/GenBank/DDBJ databases">
        <title>Sorghum-associated microbial communities from plants grown in Nebraska, USA.</title>
        <authorList>
            <person name="Schachtman D."/>
        </authorList>
    </citation>
    <scope>NUCLEOTIDE SEQUENCE [LARGE SCALE GENOMIC DNA]</scope>
    <source>
        <strain evidence="10 11">584</strain>
    </source>
</reference>
<keyword evidence="4 7" id="KW-0378">Hydrolase</keyword>
<dbReference type="InterPro" id="IPR001570">
    <property type="entry name" value="Peptidase_M4_C_domain"/>
</dbReference>
<accession>A0ABU1JW81</accession>
<sequence>MCTRHHRHSIFCILPPYLLRSVLANGSKAQKAAASRALGIDSTLRSMRAQLAVAQSLSARRSRKLALPPSRQRSIYTADGGEGLPGKLVRAEGQGPSGDVAADEAYDGLGHTFDFFLQAYRRNSIDDDGMALDATVHYGDRYNNAFWNGQRMVFGDGDGDLFNRFTSSLDVIGHELGHGVTEDEAGLVYMQQPGALNESLSDVWGSLIKQWVLKQTADKADWIIGAGLLTKKVQGIGLRSMKAPGTAYDDPVLGRDRQPGHMKDYVDTMQDNGGVHINSGIPNRAFTLAATAIGGYAWERAGRIWYDAVRDARVTDTTKFADFAAVTVDVAARLPGSKKAEVKAVADAWKQVGVPTS</sequence>
<dbReference type="EC" id="3.4.24.-" evidence="7"/>
<gene>
    <name evidence="10" type="ORF">E9232_005418</name>
</gene>
<keyword evidence="2 7" id="KW-0645">Protease</keyword>
<dbReference type="InterPro" id="IPR052759">
    <property type="entry name" value="Metalloprotease_M4"/>
</dbReference>
<dbReference type="InterPro" id="IPR027268">
    <property type="entry name" value="Peptidase_M4/M1_CTD_sf"/>
</dbReference>